<dbReference type="PRINTS" id="PR00502">
    <property type="entry name" value="NUDIXFAMILY"/>
</dbReference>
<dbReference type="PROSITE" id="PS51462">
    <property type="entry name" value="NUDIX"/>
    <property type="match status" value="1"/>
</dbReference>
<reference evidence="5 6" key="1">
    <citation type="submission" date="2018-03" db="EMBL/GenBank/DDBJ databases">
        <title>Novel Streptomyces sp. from soil.</title>
        <authorList>
            <person name="Tan G.Y.A."/>
            <person name="Lee Z.Y."/>
        </authorList>
    </citation>
    <scope>NUCLEOTIDE SEQUENCE [LARGE SCALE GENOMIC DNA]</scope>
    <source>
        <strain evidence="5 6">ST5x</strain>
    </source>
</reference>
<organism evidence="5 6">
    <name type="scientific">Streptomyces solincola</name>
    <dbReference type="NCBI Taxonomy" id="2100817"/>
    <lineage>
        <taxon>Bacteria</taxon>
        <taxon>Bacillati</taxon>
        <taxon>Actinomycetota</taxon>
        <taxon>Actinomycetes</taxon>
        <taxon>Kitasatosporales</taxon>
        <taxon>Streptomycetaceae</taxon>
        <taxon>Streptomyces</taxon>
    </lineage>
</organism>
<evidence type="ECO:0000259" key="4">
    <source>
        <dbReference type="PROSITE" id="PS51462"/>
    </source>
</evidence>
<name>A0A2S9PWF8_9ACTN</name>
<dbReference type="RefSeq" id="WP_105869089.1">
    <property type="nucleotide sequence ID" value="NZ_PVLV01000179.1"/>
</dbReference>
<comment type="caution">
    <text evidence="5">The sequence shown here is derived from an EMBL/GenBank/DDBJ whole genome shotgun (WGS) entry which is preliminary data.</text>
</comment>
<dbReference type="GO" id="GO:0016787">
    <property type="term" value="F:hydrolase activity"/>
    <property type="evidence" value="ECO:0007669"/>
    <property type="project" value="UniProtKB-KW"/>
</dbReference>
<dbReference type="OrthoDB" id="9804442at2"/>
<dbReference type="PROSITE" id="PS00893">
    <property type="entry name" value="NUDIX_BOX"/>
    <property type="match status" value="1"/>
</dbReference>
<dbReference type="Gene3D" id="3.90.79.10">
    <property type="entry name" value="Nucleoside Triphosphate Pyrophosphohydrolase"/>
    <property type="match status" value="1"/>
</dbReference>
<protein>
    <submittedName>
        <fullName evidence="5">NUDIX hydrolase</fullName>
    </submittedName>
</protein>
<keyword evidence="6" id="KW-1185">Reference proteome</keyword>
<dbReference type="AlphaFoldDB" id="A0A2S9PWF8"/>
<evidence type="ECO:0000256" key="3">
    <source>
        <dbReference type="RuleBase" id="RU003476"/>
    </source>
</evidence>
<dbReference type="Proteomes" id="UP000239322">
    <property type="component" value="Unassembled WGS sequence"/>
</dbReference>
<sequence>MRSGPRLRVAAYAVCVEDERILLARWVSRDGRKRWTLPGGGMDPGEDPFDTVVREVAEETGHTVEVTGLLGVDSEVRPEQPRPLRAPAELHALRLVYTAEVTGGTLRPETGGSTDLAAWHPLDGVPELPRVPLVDTALRLWRERPATGHLADGGR</sequence>
<dbReference type="InterPro" id="IPR020476">
    <property type="entry name" value="Nudix_hydrolase"/>
</dbReference>
<dbReference type="InterPro" id="IPR015797">
    <property type="entry name" value="NUDIX_hydrolase-like_dom_sf"/>
</dbReference>
<feature type="domain" description="Nudix hydrolase" evidence="4">
    <location>
        <begin position="5"/>
        <end position="144"/>
    </location>
</feature>
<dbReference type="InterPro" id="IPR000086">
    <property type="entry name" value="NUDIX_hydrolase_dom"/>
</dbReference>
<evidence type="ECO:0000313" key="6">
    <source>
        <dbReference type="Proteomes" id="UP000239322"/>
    </source>
</evidence>
<dbReference type="Pfam" id="PF00293">
    <property type="entry name" value="NUDIX"/>
    <property type="match status" value="1"/>
</dbReference>
<evidence type="ECO:0000256" key="2">
    <source>
        <dbReference type="ARBA" id="ARBA00022801"/>
    </source>
</evidence>
<evidence type="ECO:0000313" key="5">
    <source>
        <dbReference type="EMBL" id="PRH78745.1"/>
    </source>
</evidence>
<dbReference type="PANTHER" id="PTHR43736">
    <property type="entry name" value="ADP-RIBOSE PYROPHOSPHATASE"/>
    <property type="match status" value="1"/>
</dbReference>
<dbReference type="EMBL" id="PVLV01000179">
    <property type="protein sequence ID" value="PRH78745.1"/>
    <property type="molecule type" value="Genomic_DNA"/>
</dbReference>
<evidence type="ECO:0000256" key="1">
    <source>
        <dbReference type="ARBA" id="ARBA00005582"/>
    </source>
</evidence>
<dbReference type="CDD" id="cd02883">
    <property type="entry name" value="NUDIX_Hydrolase"/>
    <property type="match status" value="1"/>
</dbReference>
<accession>A0A2S9PWF8</accession>
<gene>
    <name evidence="5" type="ORF">C6N75_13270</name>
</gene>
<dbReference type="InterPro" id="IPR020084">
    <property type="entry name" value="NUDIX_hydrolase_CS"/>
</dbReference>
<keyword evidence="2 3" id="KW-0378">Hydrolase</keyword>
<dbReference type="SUPFAM" id="SSF55811">
    <property type="entry name" value="Nudix"/>
    <property type="match status" value="1"/>
</dbReference>
<comment type="similarity">
    <text evidence="1 3">Belongs to the Nudix hydrolase family.</text>
</comment>
<proteinExistence type="inferred from homology"/>
<dbReference type="PANTHER" id="PTHR43736:SF1">
    <property type="entry name" value="DIHYDRONEOPTERIN TRIPHOSPHATE DIPHOSPHATASE"/>
    <property type="match status" value="1"/>
</dbReference>